<dbReference type="EMBL" id="CAFAAL010000106">
    <property type="protein sequence ID" value="CAB4809869.1"/>
    <property type="molecule type" value="Genomic_DNA"/>
</dbReference>
<dbReference type="InterPro" id="IPR025498">
    <property type="entry name" value="DUF4389"/>
</dbReference>
<keyword evidence="1" id="KW-0472">Membrane</keyword>
<reference evidence="5" key="1">
    <citation type="submission" date="2020-05" db="EMBL/GenBank/DDBJ databases">
        <authorList>
            <person name="Chiriac C."/>
            <person name="Salcher M."/>
            <person name="Ghai R."/>
            <person name="Kavagutti S V."/>
        </authorList>
    </citation>
    <scope>NUCLEOTIDE SEQUENCE</scope>
</reference>
<dbReference type="Pfam" id="PF14333">
    <property type="entry name" value="DUF4389"/>
    <property type="match status" value="2"/>
</dbReference>
<feature type="transmembrane region" description="Helical" evidence="1">
    <location>
        <begin position="34"/>
        <end position="53"/>
    </location>
</feature>
<dbReference type="AlphaFoldDB" id="A0A6J7CFW9"/>
<evidence type="ECO:0000313" key="4">
    <source>
        <dbReference type="EMBL" id="CAB4809869.1"/>
    </source>
</evidence>
<evidence type="ECO:0000313" key="3">
    <source>
        <dbReference type="EMBL" id="CAB4761127.1"/>
    </source>
</evidence>
<dbReference type="EMBL" id="CAFBLJ010000003">
    <property type="protein sequence ID" value="CAB4855824.1"/>
    <property type="molecule type" value="Genomic_DNA"/>
</dbReference>
<accession>A0A6J7CFW9</accession>
<gene>
    <name evidence="2" type="ORF">UFOPK2658_00483</name>
    <name evidence="3" type="ORF">UFOPK2880_00115</name>
    <name evidence="4" type="ORF">UFOPK3004_01163</name>
    <name evidence="5" type="ORF">UFOPK3304_00112</name>
</gene>
<evidence type="ECO:0000313" key="5">
    <source>
        <dbReference type="EMBL" id="CAB4855824.1"/>
    </source>
</evidence>
<feature type="transmembrane region" description="Helical" evidence="1">
    <location>
        <begin position="117"/>
        <end position="145"/>
    </location>
</feature>
<proteinExistence type="predicted"/>
<protein>
    <submittedName>
        <fullName evidence="5">Unannotated protein</fullName>
    </submittedName>
</protein>
<dbReference type="EMBL" id="CAEZYH010000011">
    <property type="protein sequence ID" value="CAB4712375.1"/>
    <property type="molecule type" value="Genomic_DNA"/>
</dbReference>
<keyword evidence="1" id="KW-0812">Transmembrane</keyword>
<dbReference type="EMBL" id="CAEZZP010000003">
    <property type="protein sequence ID" value="CAB4761127.1"/>
    <property type="molecule type" value="Genomic_DNA"/>
</dbReference>
<name>A0A6J7CFW9_9ZZZZ</name>
<evidence type="ECO:0000256" key="1">
    <source>
        <dbReference type="SAM" id="Phobius"/>
    </source>
</evidence>
<evidence type="ECO:0000313" key="2">
    <source>
        <dbReference type="EMBL" id="CAB4712375.1"/>
    </source>
</evidence>
<organism evidence="5">
    <name type="scientific">freshwater metagenome</name>
    <dbReference type="NCBI Taxonomy" id="449393"/>
    <lineage>
        <taxon>unclassified sequences</taxon>
        <taxon>metagenomes</taxon>
        <taxon>ecological metagenomes</taxon>
    </lineage>
</organism>
<sequence>MSQPQFSIQYTEPRSRFSNIFRYLLAIPHQIVSSVWQIAALVCTFLQWWVIIITGKRNQSLWNVQRNWLGYAARVQAYSTYMFDKFPNIGAEPNGEPTEFTFEFDAKASRLKTLFRFLLLIPAFIVAIFTGIGFLVCAELTWLAILFTGKQPRGMFDFMLKFHRFACQLSASIMYMTDESPKFGA</sequence>
<keyword evidence="1" id="KW-1133">Transmembrane helix</keyword>